<dbReference type="RefSeq" id="WP_277537641.1">
    <property type="nucleotide sequence ID" value="NZ_JAPDIA010000008.1"/>
</dbReference>
<comment type="similarity">
    <text evidence="1">Belongs to the Gfo/Idh/MocA family.</text>
</comment>
<dbReference type="InterPro" id="IPR051450">
    <property type="entry name" value="Gfo/Idh/MocA_Oxidoreductases"/>
</dbReference>
<evidence type="ECO:0000259" key="2">
    <source>
        <dbReference type="Pfam" id="PF01408"/>
    </source>
</evidence>
<dbReference type="Gene3D" id="3.30.360.10">
    <property type="entry name" value="Dihydrodipicolinate Reductase, domain 2"/>
    <property type="match status" value="1"/>
</dbReference>
<dbReference type="EMBL" id="JAPDIA010000008">
    <property type="protein sequence ID" value="MDG0813598.1"/>
    <property type="molecule type" value="Genomic_DNA"/>
</dbReference>
<dbReference type="SUPFAM" id="SSF51735">
    <property type="entry name" value="NAD(P)-binding Rossmann-fold domains"/>
    <property type="match status" value="1"/>
</dbReference>
<dbReference type="Pfam" id="PF01408">
    <property type="entry name" value="GFO_IDH_MocA"/>
    <property type="match status" value="1"/>
</dbReference>
<protein>
    <submittedName>
        <fullName evidence="4">Gfo/Idh/MocA family oxidoreductase</fullName>
    </submittedName>
</protein>
<evidence type="ECO:0000313" key="4">
    <source>
        <dbReference type="EMBL" id="MDG0813598.1"/>
    </source>
</evidence>
<dbReference type="Proteomes" id="UP001153404">
    <property type="component" value="Unassembled WGS sequence"/>
</dbReference>
<evidence type="ECO:0000313" key="5">
    <source>
        <dbReference type="Proteomes" id="UP001153404"/>
    </source>
</evidence>
<dbReference type="PANTHER" id="PTHR43377">
    <property type="entry name" value="BILIVERDIN REDUCTASE A"/>
    <property type="match status" value="1"/>
</dbReference>
<accession>A0A9X4QWI4</accession>
<dbReference type="GO" id="GO:0000166">
    <property type="term" value="F:nucleotide binding"/>
    <property type="evidence" value="ECO:0007669"/>
    <property type="project" value="InterPro"/>
</dbReference>
<dbReference type="Pfam" id="PF02894">
    <property type="entry name" value="GFO_IDH_MocA_C"/>
    <property type="match status" value="1"/>
</dbReference>
<dbReference type="Gene3D" id="3.40.50.720">
    <property type="entry name" value="NAD(P)-binding Rossmann-like Domain"/>
    <property type="match status" value="1"/>
</dbReference>
<reference evidence="4" key="1">
    <citation type="submission" date="2022-10" db="EMBL/GenBank/DDBJ databases">
        <title>Comparative genomic analysis of Cohnella hashimotonis sp. nov., isolated from the International Space Station.</title>
        <authorList>
            <person name="Simpson A."/>
            <person name="Venkateswaran K."/>
        </authorList>
    </citation>
    <scope>NUCLEOTIDE SEQUENCE</scope>
    <source>
        <strain evidence="4">DSM 28161</strain>
    </source>
</reference>
<keyword evidence="5" id="KW-1185">Reference proteome</keyword>
<feature type="domain" description="Gfo/Idh/MocA-like oxidoreductase N-terminal" evidence="2">
    <location>
        <begin position="12"/>
        <end position="133"/>
    </location>
</feature>
<dbReference type="InterPro" id="IPR036291">
    <property type="entry name" value="NAD(P)-bd_dom_sf"/>
</dbReference>
<evidence type="ECO:0000259" key="3">
    <source>
        <dbReference type="Pfam" id="PF02894"/>
    </source>
</evidence>
<dbReference type="InterPro" id="IPR000683">
    <property type="entry name" value="Gfo/Idh/MocA-like_OxRdtase_N"/>
</dbReference>
<name>A0A9X4QWI4_9BACL</name>
<feature type="domain" description="Gfo/Idh/MocA-like oxidoreductase C-terminal" evidence="3">
    <location>
        <begin position="145"/>
        <end position="221"/>
    </location>
</feature>
<sequence>MKAEKGPFEMKKIVLVGAGARALQMYAKPFVEELGEYVDFCGVYDINPMRSKQLSEECVNVPVFFDFAQMLDTVRPDLVVVASTDHTHHTYIVGALESGCDVVSEKPMTIDEHKCREILEAEKRTGRSLTVAFNMRFMPYAARIKALLKEGAIGDIHHIALDWYLDRSHGADYFRRWHAELEKSGGLLVHKSTHHFDLVNWWLDSRPREVHAFGTRKFYGPTRQERGERCLTCGYKKILRVRLRYFAE</sequence>
<organism evidence="4 5">
    <name type="scientific">Cohnella rhizosphaerae</name>
    <dbReference type="NCBI Taxonomy" id="1457232"/>
    <lineage>
        <taxon>Bacteria</taxon>
        <taxon>Bacillati</taxon>
        <taxon>Bacillota</taxon>
        <taxon>Bacilli</taxon>
        <taxon>Bacillales</taxon>
        <taxon>Paenibacillaceae</taxon>
        <taxon>Cohnella</taxon>
    </lineage>
</organism>
<evidence type="ECO:0000256" key="1">
    <source>
        <dbReference type="ARBA" id="ARBA00010928"/>
    </source>
</evidence>
<comment type="caution">
    <text evidence="4">The sequence shown here is derived from an EMBL/GenBank/DDBJ whole genome shotgun (WGS) entry which is preliminary data.</text>
</comment>
<proteinExistence type="inferred from homology"/>
<gene>
    <name evidence="4" type="ORF">OMP40_33125</name>
</gene>
<dbReference type="PANTHER" id="PTHR43377:SF2">
    <property type="entry name" value="BINDING ROSSMANN FOLD OXIDOREDUCTASE, PUTATIVE (AFU_ORTHOLOGUE AFUA_4G00560)-RELATED"/>
    <property type="match status" value="1"/>
</dbReference>
<dbReference type="SUPFAM" id="SSF55347">
    <property type="entry name" value="Glyceraldehyde-3-phosphate dehydrogenase-like, C-terminal domain"/>
    <property type="match status" value="1"/>
</dbReference>
<dbReference type="AlphaFoldDB" id="A0A9X4QWI4"/>
<dbReference type="InterPro" id="IPR004104">
    <property type="entry name" value="Gfo/Idh/MocA-like_OxRdtase_C"/>
</dbReference>